<evidence type="ECO:0000313" key="2">
    <source>
        <dbReference type="EMBL" id="CAL5995202.1"/>
    </source>
</evidence>
<name>A0ABP1HK63_9EUKA</name>
<keyword evidence="1" id="KW-0175">Coiled coil</keyword>
<dbReference type="EMBL" id="CAXDID020000032">
    <property type="protein sequence ID" value="CAL5995202.1"/>
    <property type="molecule type" value="Genomic_DNA"/>
</dbReference>
<organism evidence="2 3">
    <name type="scientific">Hexamita inflata</name>
    <dbReference type="NCBI Taxonomy" id="28002"/>
    <lineage>
        <taxon>Eukaryota</taxon>
        <taxon>Metamonada</taxon>
        <taxon>Diplomonadida</taxon>
        <taxon>Hexamitidae</taxon>
        <taxon>Hexamitinae</taxon>
        <taxon>Hexamita</taxon>
    </lineage>
</organism>
<evidence type="ECO:0000313" key="3">
    <source>
        <dbReference type="Proteomes" id="UP001642409"/>
    </source>
</evidence>
<evidence type="ECO:0000256" key="1">
    <source>
        <dbReference type="SAM" id="Coils"/>
    </source>
</evidence>
<comment type="caution">
    <text evidence="2">The sequence shown here is derived from an EMBL/GenBank/DDBJ whole genome shotgun (WGS) entry which is preliminary data.</text>
</comment>
<keyword evidence="3" id="KW-1185">Reference proteome</keyword>
<proteinExistence type="predicted"/>
<protein>
    <submittedName>
        <fullName evidence="2">Hypothetical_protein</fullName>
    </submittedName>
</protein>
<feature type="coiled-coil region" evidence="1">
    <location>
        <begin position="168"/>
        <end position="251"/>
    </location>
</feature>
<dbReference type="Proteomes" id="UP001642409">
    <property type="component" value="Unassembled WGS sequence"/>
</dbReference>
<sequence>MNIKRNYSQAHHDIKEGVSFTANNTSQDLVFSEQYVTKQPREQLLKSLEALKKTNVSQDDMNIIAQNLVQAINQAFPRVTQMLLLQLDQILQSQNQTLSKLQKTYSEITYEIDCQREIIKDTNRGQAQRMQKVKLIQDKFRALAGESPIESDIRSNLQKVTQNRILLLKPLQSEILTLSDQFEQLKNQQQQTESEFADLKQTNETSFKQLNVVLTKTNNNSESIQEHRQVLITQNALIKQLQQQLSTLRAQENYQCRMNRMIVTNYQTKLMQLKNENQIIIELGQKQFEEDEKQRSYVLQEVEMYSQANEAGLIVAIDQFTNTLNKTNKQLIDQNHHEMQKRINIANNQELIVKLETQQKQTLRKLQNNAFNEMERTVNFQTEQIKLLERKLARK</sequence>
<accession>A0ABP1HK63</accession>
<gene>
    <name evidence="2" type="ORF">HINF_LOCUS13923</name>
</gene>
<reference evidence="2 3" key="1">
    <citation type="submission" date="2024-07" db="EMBL/GenBank/DDBJ databases">
        <authorList>
            <person name="Akdeniz Z."/>
        </authorList>
    </citation>
    <scope>NUCLEOTIDE SEQUENCE [LARGE SCALE GENOMIC DNA]</scope>
</reference>